<organism evidence="9 10">
    <name type="scientific">Thioclava atlantica</name>
    <dbReference type="NCBI Taxonomy" id="1317124"/>
    <lineage>
        <taxon>Bacteria</taxon>
        <taxon>Pseudomonadati</taxon>
        <taxon>Pseudomonadota</taxon>
        <taxon>Alphaproteobacteria</taxon>
        <taxon>Rhodobacterales</taxon>
        <taxon>Paracoccaceae</taxon>
        <taxon>Thioclava</taxon>
    </lineage>
</organism>
<reference evidence="10" key="1">
    <citation type="submission" date="2013-04" db="EMBL/GenBank/DDBJ databases">
        <title>Thioclava sp. 13D2W-2 Genome Sequencing.</title>
        <authorList>
            <person name="Lai Q."/>
            <person name="Li G."/>
            <person name="Shao Z."/>
        </authorList>
    </citation>
    <scope>NUCLEOTIDE SEQUENCE [LARGE SCALE GENOMIC DNA]</scope>
    <source>
        <strain evidence="10">13D2W-2</strain>
    </source>
</reference>
<feature type="transmembrane region" description="Helical" evidence="7">
    <location>
        <begin position="90"/>
        <end position="111"/>
    </location>
</feature>
<evidence type="ECO:0000256" key="6">
    <source>
        <dbReference type="ARBA" id="ARBA00023136"/>
    </source>
</evidence>
<dbReference type="GO" id="GO:0022857">
    <property type="term" value="F:transmembrane transporter activity"/>
    <property type="evidence" value="ECO:0007669"/>
    <property type="project" value="UniProtKB-UniRule"/>
</dbReference>
<dbReference type="Pfam" id="PF04290">
    <property type="entry name" value="DctQ"/>
    <property type="match status" value="1"/>
</dbReference>
<name>A0A085TT61_9RHOB</name>
<dbReference type="GO" id="GO:0005886">
    <property type="term" value="C:plasma membrane"/>
    <property type="evidence" value="ECO:0007669"/>
    <property type="project" value="UniProtKB-SubCell"/>
</dbReference>
<comment type="function">
    <text evidence="7">Part of the tripartite ATP-independent periplasmic (TRAP) transport system.</text>
</comment>
<feature type="transmembrane region" description="Helical" evidence="7">
    <location>
        <begin position="53"/>
        <end position="69"/>
    </location>
</feature>
<keyword evidence="4 7" id="KW-0812">Transmembrane</keyword>
<dbReference type="AlphaFoldDB" id="A0A085TT61"/>
<dbReference type="Proteomes" id="UP000028607">
    <property type="component" value="Unassembled WGS sequence"/>
</dbReference>
<dbReference type="InterPro" id="IPR055348">
    <property type="entry name" value="DctQ"/>
</dbReference>
<keyword evidence="10" id="KW-1185">Reference proteome</keyword>
<sequence>MHSPIESFLRKTIYFWALAGGGVLAAVVAVNVWAVVGGLIGLPFAGDFELTEMGVAIAAFMFLPYCQLADQNVTADIFTSKLSPAVQRRFSTIGSVLALGFAALLLWRMYFGMLDQKSYSLASTILQVPVWWVYLPALASLALLFVAAALSLRDNWTGSN</sequence>
<evidence type="ECO:0000256" key="4">
    <source>
        <dbReference type="ARBA" id="ARBA00022692"/>
    </source>
</evidence>
<comment type="caution">
    <text evidence="9">The sequence shown here is derived from an EMBL/GenBank/DDBJ whole genome shotgun (WGS) entry which is preliminary data.</text>
</comment>
<protein>
    <recommendedName>
        <fullName evidence="7">TRAP transporter small permease protein</fullName>
    </recommendedName>
</protein>
<evidence type="ECO:0000256" key="2">
    <source>
        <dbReference type="ARBA" id="ARBA00022448"/>
    </source>
</evidence>
<evidence type="ECO:0000256" key="7">
    <source>
        <dbReference type="RuleBase" id="RU369079"/>
    </source>
</evidence>
<dbReference type="eggNOG" id="COG3090">
    <property type="taxonomic scope" value="Bacteria"/>
</dbReference>
<evidence type="ECO:0000256" key="3">
    <source>
        <dbReference type="ARBA" id="ARBA00022475"/>
    </source>
</evidence>
<reference evidence="9 10" key="2">
    <citation type="journal article" date="2015" name="Antonie Van Leeuwenhoek">
        <title>Thioclava indica sp. nov., isolated from surface seawater of the Indian Ocean.</title>
        <authorList>
            <person name="Liu Y."/>
            <person name="Lai Q."/>
            <person name="Du J."/>
            <person name="Xu H."/>
            <person name="Jiang L."/>
            <person name="Shao Z."/>
        </authorList>
    </citation>
    <scope>NUCLEOTIDE SEQUENCE [LARGE SCALE GENOMIC DNA]</scope>
    <source>
        <strain evidence="9 10">13D2W-2</strain>
    </source>
</reference>
<feature type="transmembrane region" description="Helical" evidence="7">
    <location>
        <begin position="131"/>
        <end position="152"/>
    </location>
</feature>
<keyword evidence="7" id="KW-0997">Cell inner membrane</keyword>
<dbReference type="STRING" id="1317124.DW2_15620"/>
<evidence type="ECO:0000256" key="1">
    <source>
        <dbReference type="ARBA" id="ARBA00004651"/>
    </source>
</evidence>
<comment type="subunit">
    <text evidence="7">The complex comprises the extracytoplasmic solute receptor protein and the two transmembrane proteins.</text>
</comment>
<keyword evidence="5 7" id="KW-1133">Transmembrane helix</keyword>
<dbReference type="PATRIC" id="fig|1317124.6.peg.3142"/>
<feature type="transmembrane region" description="Helical" evidence="7">
    <location>
        <begin position="12"/>
        <end position="33"/>
    </location>
</feature>
<dbReference type="RefSeq" id="WP_038147988.1">
    <property type="nucleotide sequence ID" value="NZ_AQRC01000014.1"/>
</dbReference>
<evidence type="ECO:0000259" key="8">
    <source>
        <dbReference type="Pfam" id="PF04290"/>
    </source>
</evidence>
<keyword evidence="6 7" id="KW-0472">Membrane</keyword>
<evidence type="ECO:0000313" key="10">
    <source>
        <dbReference type="Proteomes" id="UP000028607"/>
    </source>
</evidence>
<keyword evidence="2 7" id="KW-0813">Transport</keyword>
<accession>A0A085TT61</accession>
<feature type="domain" description="Tripartite ATP-independent periplasmic transporters DctQ component" evidence="8">
    <location>
        <begin position="31"/>
        <end position="156"/>
    </location>
</feature>
<dbReference type="EMBL" id="AQRC01000014">
    <property type="protein sequence ID" value="KFE33908.1"/>
    <property type="molecule type" value="Genomic_DNA"/>
</dbReference>
<keyword evidence="3" id="KW-1003">Cell membrane</keyword>
<comment type="similarity">
    <text evidence="7">Belongs to the TRAP transporter small permease family.</text>
</comment>
<evidence type="ECO:0000256" key="5">
    <source>
        <dbReference type="ARBA" id="ARBA00022989"/>
    </source>
</evidence>
<proteinExistence type="inferred from homology"/>
<dbReference type="OrthoDB" id="6183232at2"/>
<evidence type="ECO:0000313" key="9">
    <source>
        <dbReference type="EMBL" id="KFE33908.1"/>
    </source>
</evidence>
<comment type="subcellular location">
    <subcellularLocation>
        <location evidence="7">Cell inner membrane</location>
        <topology evidence="7">Multi-pass membrane protein</topology>
    </subcellularLocation>
    <subcellularLocation>
        <location evidence="1">Cell membrane</location>
        <topology evidence="1">Multi-pass membrane protein</topology>
    </subcellularLocation>
</comment>
<gene>
    <name evidence="9" type="ORF">DW2_15620</name>
</gene>